<sequence>MLITVTPPYEPITLQSQAPPPPILPKPGTDNLKLQKLLKKAAKKKATLSAQSTTSFRSNLSPVSEASPDLEYTERSSPLKLPETEARLAINLPPRFSVKPIIHHVPSPFPKARPFAFTVTEQRSLSEHLKLTVSPAISPHYRPTTPESPRQSTEFPSGSPTPLSPAFVSHEHPISSTPQVKSPVMVTHVAEMHSSFHSVQAPRVKSPLIGQPEEYPSHVHLQTNYAASLSSQTYDTSFVQHPRSLTPRLVVSAPPEPPARKMKAEILHIPRQYTVITSPTHQLVRPVTPRSSKSPETHTEVQRQSGSNTSQYMEPETILPAPSTVSKQECLPGKINQQAVSPPPPPPPPPSSVSQSPASSSPKSKPAVPPKSKLSGWSRLKKHLVVESDVPQFPVSESEPEQGREKAIAEISEVDPGQEKKGTKSKAIKMWDAILYQMTISKEKKPQAEEEKEIRKEGMFSFRRRLPLLLHRPRFDARKLKELASKPMTKITTLFDVRRIQRQPPDETQTGCNGMASRWQVKE</sequence>
<protein>
    <submittedName>
        <fullName evidence="2">Uncharacterized protein</fullName>
    </submittedName>
</protein>
<feature type="compositionally biased region" description="Polar residues" evidence="1">
    <location>
        <begin position="145"/>
        <end position="161"/>
    </location>
</feature>
<evidence type="ECO:0000313" key="2">
    <source>
        <dbReference type="EMBL" id="LAA86242.1"/>
    </source>
</evidence>
<feature type="region of interest" description="Disordered" evidence="1">
    <location>
        <begin position="137"/>
        <end position="179"/>
    </location>
</feature>
<dbReference type="Pfam" id="PF15485">
    <property type="entry name" value="DUF4643"/>
    <property type="match status" value="1"/>
</dbReference>
<feature type="region of interest" description="Disordered" evidence="1">
    <location>
        <begin position="499"/>
        <end position="523"/>
    </location>
</feature>
<organism evidence="2">
    <name type="scientific">Micrurus lemniscatus lemniscatus</name>
    <dbReference type="NCBI Taxonomy" id="129467"/>
    <lineage>
        <taxon>Eukaryota</taxon>
        <taxon>Metazoa</taxon>
        <taxon>Chordata</taxon>
        <taxon>Craniata</taxon>
        <taxon>Vertebrata</taxon>
        <taxon>Euteleostomi</taxon>
        <taxon>Lepidosauria</taxon>
        <taxon>Squamata</taxon>
        <taxon>Bifurcata</taxon>
        <taxon>Unidentata</taxon>
        <taxon>Episquamata</taxon>
        <taxon>Toxicofera</taxon>
        <taxon>Serpentes</taxon>
        <taxon>Colubroidea</taxon>
        <taxon>Elapidae</taxon>
        <taxon>Elapinae</taxon>
        <taxon>Micrurus</taxon>
    </lineage>
</organism>
<feature type="region of interest" description="Disordered" evidence="1">
    <location>
        <begin position="277"/>
        <end position="315"/>
    </location>
</feature>
<dbReference type="PANTHER" id="PTHR38004">
    <property type="entry name" value="PROLINE-RICH PROTEIN 33"/>
    <property type="match status" value="1"/>
</dbReference>
<feature type="region of interest" description="Disordered" evidence="1">
    <location>
        <begin position="45"/>
        <end position="78"/>
    </location>
</feature>
<feature type="compositionally biased region" description="Polar residues" evidence="1">
    <location>
        <begin position="302"/>
        <end position="312"/>
    </location>
</feature>
<feature type="region of interest" description="Disordered" evidence="1">
    <location>
        <begin position="335"/>
        <end position="375"/>
    </location>
</feature>
<evidence type="ECO:0000256" key="1">
    <source>
        <dbReference type="SAM" id="MobiDB-lite"/>
    </source>
</evidence>
<dbReference type="InterPro" id="IPR028004">
    <property type="entry name" value="DUF4643"/>
</dbReference>
<proteinExistence type="predicted"/>
<feature type="region of interest" description="Disordered" evidence="1">
    <location>
        <begin position="1"/>
        <end position="30"/>
    </location>
</feature>
<dbReference type="AlphaFoldDB" id="A0A2D4IPR2"/>
<reference evidence="2" key="1">
    <citation type="submission" date="2017-07" db="EMBL/GenBank/DDBJ databases">
        <authorList>
            <person name="Mikheyev A."/>
            <person name="Grau M."/>
        </authorList>
    </citation>
    <scope>NUCLEOTIDE SEQUENCE</scope>
    <source>
        <tissue evidence="2">Venom_gland</tissue>
    </source>
</reference>
<dbReference type="EMBL" id="IACK01113453">
    <property type="protein sequence ID" value="LAA86242.1"/>
    <property type="molecule type" value="Transcribed_RNA"/>
</dbReference>
<feature type="compositionally biased region" description="Low complexity" evidence="1">
    <location>
        <begin position="352"/>
        <end position="372"/>
    </location>
</feature>
<name>A0A2D4IPR2_MICLE</name>
<feature type="compositionally biased region" description="Pro residues" evidence="1">
    <location>
        <begin position="341"/>
        <end position="351"/>
    </location>
</feature>
<accession>A0A2D4IPR2</accession>
<reference evidence="2" key="2">
    <citation type="submission" date="2017-11" db="EMBL/GenBank/DDBJ databases">
        <title>Coralsnake Venomics: Analyses of Venom Gland Transcriptomes and Proteomes of Six Brazilian Taxa.</title>
        <authorList>
            <person name="Aird S.D."/>
            <person name="Jorge da Silva N."/>
            <person name="Qiu L."/>
            <person name="Villar-Briones A."/>
            <person name="Aparecida-Saddi V."/>
            <person name="Campos-Telles M.P."/>
            <person name="Grau M."/>
            <person name="Mikheyev A.S."/>
        </authorList>
    </citation>
    <scope>NUCLEOTIDE SEQUENCE</scope>
    <source>
        <tissue evidence="2">Venom_gland</tissue>
    </source>
</reference>
<dbReference type="PANTHER" id="PTHR38004:SF1">
    <property type="entry name" value="PROLINE-RICH PROTEIN 33"/>
    <property type="match status" value="1"/>
</dbReference>